<dbReference type="PRINTS" id="PR00975">
    <property type="entry name" value="RIBOSOMALS19"/>
</dbReference>
<dbReference type="PANTHER" id="PTHR11880">
    <property type="entry name" value="RIBOSOMAL PROTEIN S19P FAMILY MEMBER"/>
    <property type="match status" value="1"/>
</dbReference>
<dbReference type="PANTHER" id="PTHR11880:SF2">
    <property type="entry name" value="SMALL RIBOSOMAL SUBUNIT PROTEIN US19"/>
    <property type="match status" value="1"/>
</dbReference>
<dbReference type="Gene3D" id="3.30.860.10">
    <property type="entry name" value="30s Ribosomal Protein S19, Chain A"/>
    <property type="match status" value="1"/>
</dbReference>
<evidence type="ECO:0000256" key="4">
    <source>
        <dbReference type="RuleBase" id="RU003485"/>
    </source>
</evidence>
<dbReference type="GO" id="GO:0000028">
    <property type="term" value="P:ribosomal small subunit assembly"/>
    <property type="evidence" value="ECO:0007669"/>
    <property type="project" value="TreeGrafter"/>
</dbReference>
<dbReference type="InterPro" id="IPR023575">
    <property type="entry name" value="Ribosomal_uS19_SF"/>
</dbReference>
<dbReference type="GO" id="GO:0022627">
    <property type="term" value="C:cytosolic small ribosomal subunit"/>
    <property type="evidence" value="ECO:0007669"/>
    <property type="project" value="TreeGrafter"/>
</dbReference>
<dbReference type="PIRSF" id="PIRSF002144">
    <property type="entry name" value="Ribosomal_S19"/>
    <property type="match status" value="1"/>
</dbReference>
<reference evidence="5" key="1">
    <citation type="journal article" date="2015" name="Genome Biol. Evol.">
        <title>Nucleomorph Genome Sequences of Two Chlorarachniophytes, Amorphochlora amoebiformis and Lotharella vacuolata.</title>
        <authorList>
            <person name="Suzuki S."/>
            <person name="Shirato S."/>
            <person name="Hirakawa Y."/>
            <person name="Ishida K."/>
        </authorList>
    </citation>
    <scope>NUCLEOTIDE SEQUENCE</scope>
    <source>
        <strain evidence="5">CCMP2058</strain>
    </source>
</reference>
<evidence type="ECO:0000256" key="3">
    <source>
        <dbReference type="ARBA" id="ARBA00023274"/>
    </source>
</evidence>
<dbReference type="EMBL" id="AB996602">
    <property type="protein sequence ID" value="BAS01831.1"/>
    <property type="molecule type" value="Genomic_DNA"/>
</dbReference>
<dbReference type="HAMAP" id="MF_00531">
    <property type="entry name" value="Ribosomal_uS19"/>
    <property type="match status" value="1"/>
</dbReference>
<keyword evidence="2 4" id="KW-0689">Ribosomal protein</keyword>
<geneLocation type="nucleomorph" evidence="5"/>
<proteinExistence type="inferred from homology"/>
<name>A0A0H5BHY5_9EUKA</name>
<sequence>MLTSKEQINTNCEDYSDKLNFRGISVKKIDTMKSSEINDLFNTRTKRKIDRIYSNSKKKPGSNVYVASLYKKINNKKLIKTHLRNFIVLPLLINKRLAVHNGIVFNSFEAKINMIGKYFGEFSISYKFVNHGRPGLGASKSSRFIPLR</sequence>
<dbReference type="InterPro" id="IPR002222">
    <property type="entry name" value="Ribosomal_uS19"/>
</dbReference>
<evidence type="ECO:0000256" key="1">
    <source>
        <dbReference type="ARBA" id="ARBA00007345"/>
    </source>
</evidence>
<gene>
    <name evidence="5" type="primary">rps15</name>
</gene>
<accession>A0A0H5BHY5</accession>
<dbReference type="AlphaFoldDB" id="A0A0H5BHY5"/>
<dbReference type="Pfam" id="PF00203">
    <property type="entry name" value="Ribosomal_S19"/>
    <property type="match status" value="1"/>
</dbReference>
<dbReference type="SUPFAM" id="SSF54570">
    <property type="entry name" value="Ribosomal protein S19"/>
    <property type="match status" value="1"/>
</dbReference>
<evidence type="ECO:0000313" key="5">
    <source>
        <dbReference type="EMBL" id="BAS01831.1"/>
    </source>
</evidence>
<organism evidence="5">
    <name type="scientific">Amorphochlora amoebiformis</name>
    <dbReference type="NCBI Taxonomy" id="1561963"/>
    <lineage>
        <taxon>Eukaryota</taxon>
        <taxon>Sar</taxon>
        <taxon>Rhizaria</taxon>
        <taxon>Cercozoa</taxon>
        <taxon>Chlorarachniophyceae</taxon>
        <taxon>Amorphochlora</taxon>
    </lineage>
</organism>
<dbReference type="GO" id="GO:0003735">
    <property type="term" value="F:structural constituent of ribosome"/>
    <property type="evidence" value="ECO:0007669"/>
    <property type="project" value="InterPro"/>
</dbReference>
<dbReference type="GO" id="GO:0006412">
    <property type="term" value="P:translation"/>
    <property type="evidence" value="ECO:0007669"/>
    <property type="project" value="InterPro"/>
</dbReference>
<comment type="similarity">
    <text evidence="1 4">Belongs to the universal ribosomal protein uS19 family.</text>
</comment>
<keyword evidence="3 4" id="KW-0687">Ribonucleoprotein</keyword>
<protein>
    <submittedName>
        <fullName evidence="5">Ribosomal protein L15</fullName>
    </submittedName>
</protein>
<evidence type="ECO:0000256" key="2">
    <source>
        <dbReference type="ARBA" id="ARBA00022980"/>
    </source>
</evidence>
<keyword evidence="5" id="KW-0542">Nucleomorph</keyword>